<feature type="non-terminal residue" evidence="5">
    <location>
        <position position="353"/>
    </location>
</feature>
<dbReference type="GO" id="GO:0030337">
    <property type="term" value="F:DNA polymerase processivity factor activity"/>
    <property type="evidence" value="ECO:0007669"/>
    <property type="project" value="TreeGrafter"/>
</dbReference>
<dbReference type="GO" id="GO:0006392">
    <property type="term" value="P:transcription elongation by mitochondrial RNA polymerase"/>
    <property type="evidence" value="ECO:0007669"/>
    <property type="project" value="InterPro"/>
</dbReference>
<evidence type="ECO:0000313" key="4">
    <source>
        <dbReference type="EMBL" id="CAF1502208.1"/>
    </source>
</evidence>
<comment type="caution">
    <text evidence="5">The sequence shown here is derived from an EMBL/GenBank/DDBJ whole genome shotgun (WGS) entry which is preliminary data.</text>
</comment>
<dbReference type="Proteomes" id="UP000663854">
    <property type="component" value="Unassembled WGS sequence"/>
</dbReference>
<evidence type="ECO:0000259" key="3">
    <source>
        <dbReference type="Pfam" id="PF22594"/>
    </source>
</evidence>
<name>A0A816EZ22_9BILA</name>
<dbReference type="AlphaFoldDB" id="A0A816EZ22"/>
<protein>
    <recommendedName>
        <fullName evidence="3">GTP-eEF1A C-terminal domain-containing protein</fullName>
    </recommendedName>
</protein>
<dbReference type="Gene3D" id="2.40.30.10">
    <property type="entry name" value="Translation factors"/>
    <property type="match status" value="1"/>
</dbReference>
<keyword evidence="6" id="KW-1185">Reference proteome</keyword>
<dbReference type="EMBL" id="CAJNOL010011492">
    <property type="protein sequence ID" value="CAF1655626.1"/>
    <property type="molecule type" value="Genomic_DNA"/>
</dbReference>
<reference evidence="5" key="1">
    <citation type="submission" date="2021-02" db="EMBL/GenBank/DDBJ databases">
        <authorList>
            <person name="Nowell W R."/>
        </authorList>
    </citation>
    <scope>NUCLEOTIDE SEQUENCE</scope>
</reference>
<dbReference type="InterPro" id="IPR009001">
    <property type="entry name" value="Transl_elong_EF1A/Init_IF2_C"/>
</dbReference>
<dbReference type="InterPro" id="IPR054696">
    <property type="entry name" value="GTP-eEF1A_C"/>
</dbReference>
<dbReference type="Proteomes" id="UP000663870">
    <property type="component" value="Unassembled WGS sequence"/>
</dbReference>
<keyword evidence="1" id="KW-0547">Nucleotide-binding</keyword>
<evidence type="ECO:0000256" key="2">
    <source>
        <dbReference type="ARBA" id="ARBA00023134"/>
    </source>
</evidence>
<organism evidence="5 6">
    <name type="scientific">Rotaria sordida</name>
    <dbReference type="NCBI Taxonomy" id="392033"/>
    <lineage>
        <taxon>Eukaryota</taxon>
        <taxon>Metazoa</taxon>
        <taxon>Spiralia</taxon>
        <taxon>Gnathifera</taxon>
        <taxon>Rotifera</taxon>
        <taxon>Eurotatoria</taxon>
        <taxon>Bdelloidea</taxon>
        <taxon>Philodinida</taxon>
        <taxon>Philodinidae</taxon>
        <taxon>Rotaria</taxon>
    </lineage>
</organism>
<feature type="domain" description="GTP-eEF1A C-terminal" evidence="3">
    <location>
        <begin position="298"/>
        <end position="352"/>
    </location>
</feature>
<dbReference type="GO" id="GO:0005525">
    <property type="term" value="F:GTP binding"/>
    <property type="evidence" value="ECO:0007669"/>
    <property type="project" value="UniProtKB-KW"/>
</dbReference>
<dbReference type="PANTHER" id="PTHR21053">
    <property type="entry name" value="TRANSCRIPTION ELONGATION FACTOR, MITOCHONDRIAL"/>
    <property type="match status" value="1"/>
</dbReference>
<dbReference type="SUPFAM" id="SSF50465">
    <property type="entry name" value="EF-Tu/eEF-1alpha/eIF2-gamma C-terminal domain"/>
    <property type="match status" value="1"/>
</dbReference>
<evidence type="ECO:0000256" key="1">
    <source>
        <dbReference type="ARBA" id="ARBA00022741"/>
    </source>
</evidence>
<sequence length="353" mass="41506">MFFIRLLVPRIKYYSLFRLKSTEINLIDELNRIKTKDLMKIFNEEQIENFHQLKRTLGGKFHSLEQFKNESKLQIDFNKFFDYLLLLKNRNDNQQHRIHIEPRLTSNIVADIESVCSLDYTSSHINWSIVKTTNDKNKFQVKQWNTIKVDLDKKYHFIKTFDQLSNGLSTIPLKDANVLLVEEATYRYSNIKLATYISQLQQIRAIFNTLLHCRTLSKRPIYHISGRDIALHFGLFIGNEQSSAEFFLTNLIFNNTENNQMILLDIDHQLKINFHRTTKGQREPMAQCLLRALAFLQCIAVIEHKSIICPGYSAVLHVHTAAVEVQLKKLITLIDRKTGERTQEHPRFIKQDQ</sequence>
<dbReference type="PANTHER" id="PTHR21053:SF2">
    <property type="entry name" value="TRANSCRIPTION ELONGATION FACTOR, MITOCHONDRIAL"/>
    <property type="match status" value="1"/>
</dbReference>
<dbReference type="EMBL" id="CAJNOH010009701">
    <property type="protein sequence ID" value="CAF1502208.1"/>
    <property type="molecule type" value="Genomic_DNA"/>
</dbReference>
<dbReference type="GO" id="GO:0042645">
    <property type="term" value="C:mitochondrial nucleoid"/>
    <property type="evidence" value="ECO:0007669"/>
    <property type="project" value="TreeGrafter"/>
</dbReference>
<proteinExistence type="predicted"/>
<evidence type="ECO:0000313" key="6">
    <source>
        <dbReference type="Proteomes" id="UP000663870"/>
    </source>
</evidence>
<dbReference type="InterPro" id="IPR039150">
    <property type="entry name" value="TEFM"/>
</dbReference>
<gene>
    <name evidence="5" type="ORF">JXQ802_LOCUS55225</name>
    <name evidence="4" type="ORF">PYM288_LOCUS38707</name>
</gene>
<accession>A0A816EZ22</accession>
<dbReference type="Pfam" id="PF22594">
    <property type="entry name" value="GTP-eEF1A_C"/>
    <property type="match status" value="1"/>
</dbReference>
<evidence type="ECO:0000313" key="5">
    <source>
        <dbReference type="EMBL" id="CAF1655626.1"/>
    </source>
</evidence>
<keyword evidence="2" id="KW-0342">GTP-binding</keyword>